<protein>
    <recommendedName>
        <fullName evidence="1">ANTAR domain-containing protein</fullName>
    </recommendedName>
</protein>
<dbReference type="SMART" id="SM01012">
    <property type="entry name" value="ANTAR"/>
    <property type="match status" value="1"/>
</dbReference>
<comment type="caution">
    <text evidence="2">The sequence shown here is derived from an EMBL/GenBank/DDBJ whole genome shotgun (WGS) entry which is preliminary data.</text>
</comment>
<sequence>MVPSTVQAWGFPTSLDLPTTAQSSVSDHMVDRCGQLIGNQGGYYIDVTAGVQSDVTAAMESEVKVRALIEQVEGVLMAAYGVDADRAFEILRWRSQLTGVKLKDVASKFIEALAEAGLPATCSR</sequence>
<dbReference type="OrthoDB" id="3787288at2"/>
<dbReference type="InterPro" id="IPR036388">
    <property type="entry name" value="WH-like_DNA-bd_sf"/>
</dbReference>
<accession>A0A1A3HAU4</accession>
<evidence type="ECO:0000313" key="3">
    <source>
        <dbReference type="Proteomes" id="UP000093898"/>
    </source>
</evidence>
<dbReference type="GO" id="GO:0003723">
    <property type="term" value="F:RNA binding"/>
    <property type="evidence" value="ECO:0007669"/>
    <property type="project" value="InterPro"/>
</dbReference>
<organism evidence="2 3">
    <name type="scientific">Mycolicibacterium mucogenicum</name>
    <name type="common">Mycobacterium mucogenicum</name>
    <dbReference type="NCBI Taxonomy" id="56689"/>
    <lineage>
        <taxon>Bacteria</taxon>
        <taxon>Bacillati</taxon>
        <taxon>Actinomycetota</taxon>
        <taxon>Actinomycetes</taxon>
        <taxon>Mycobacteriales</taxon>
        <taxon>Mycobacteriaceae</taxon>
        <taxon>Mycolicibacterium</taxon>
    </lineage>
</organism>
<dbReference type="EMBL" id="LZLC01000052">
    <property type="protein sequence ID" value="OBJ44794.1"/>
    <property type="molecule type" value="Genomic_DNA"/>
</dbReference>
<dbReference type="PROSITE" id="PS50921">
    <property type="entry name" value="ANTAR"/>
    <property type="match status" value="1"/>
</dbReference>
<evidence type="ECO:0000259" key="1">
    <source>
        <dbReference type="PROSITE" id="PS50921"/>
    </source>
</evidence>
<name>A0A1A3HAU4_MYCMU</name>
<dbReference type="Proteomes" id="UP000093898">
    <property type="component" value="Unassembled WGS sequence"/>
</dbReference>
<dbReference type="Gene3D" id="1.10.10.10">
    <property type="entry name" value="Winged helix-like DNA-binding domain superfamily/Winged helix DNA-binding domain"/>
    <property type="match status" value="1"/>
</dbReference>
<reference evidence="2 3" key="1">
    <citation type="submission" date="2016-06" db="EMBL/GenBank/DDBJ databases">
        <authorList>
            <person name="Kjaerup R.B."/>
            <person name="Dalgaard T.S."/>
            <person name="Juul-Madsen H.R."/>
        </authorList>
    </citation>
    <scope>NUCLEOTIDE SEQUENCE [LARGE SCALE GENOMIC DNA]</scope>
    <source>
        <strain evidence="2 3">1127319.6</strain>
    </source>
</reference>
<dbReference type="AlphaFoldDB" id="A0A1A3HAU4"/>
<feature type="domain" description="ANTAR" evidence="1">
    <location>
        <begin position="49"/>
        <end position="110"/>
    </location>
</feature>
<evidence type="ECO:0000313" key="2">
    <source>
        <dbReference type="EMBL" id="OBJ44794.1"/>
    </source>
</evidence>
<gene>
    <name evidence="2" type="ORF">A5630_15410</name>
</gene>
<proteinExistence type="predicted"/>
<dbReference type="Pfam" id="PF03861">
    <property type="entry name" value="ANTAR"/>
    <property type="match status" value="1"/>
</dbReference>
<dbReference type="InterPro" id="IPR005561">
    <property type="entry name" value="ANTAR"/>
</dbReference>